<sequence>MLRQSDFLLTFTNNANEEQKISLLPGSEVDGEMKGKIGAQKVSWATASEASLHVSRMREASSAERHVSSTWWTQTLRCTITVNLKGSSTSFLKRIKQLTH</sequence>
<dbReference type="Proteomes" id="UP000602510">
    <property type="component" value="Unassembled WGS sequence"/>
</dbReference>
<reference evidence="1" key="1">
    <citation type="submission" date="2020-04" db="EMBL/GenBank/DDBJ databases">
        <title>Hybrid Assembly of Korean Phytophthora infestans isolates.</title>
        <authorList>
            <person name="Prokchorchik M."/>
            <person name="Lee Y."/>
            <person name="Seo J."/>
            <person name="Cho J.-H."/>
            <person name="Park Y.-E."/>
            <person name="Jang D.-C."/>
            <person name="Im J.-S."/>
            <person name="Choi J.-G."/>
            <person name="Park H.-J."/>
            <person name="Lee G.-B."/>
            <person name="Lee Y.-G."/>
            <person name="Hong S.-Y."/>
            <person name="Cho K."/>
            <person name="Sohn K.H."/>
        </authorList>
    </citation>
    <scope>NUCLEOTIDE SEQUENCE</scope>
    <source>
        <strain evidence="1">KR_1_A1</strain>
    </source>
</reference>
<dbReference type="AlphaFoldDB" id="A0A833SQF4"/>
<evidence type="ECO:0000313" key="1">
    <source>
        <dbReference type="EMBL" id="KAF4036669.1"/>
    </source>
</evidence>
<comment type="caution">
    <text evidence="1">The sequence shown here is derived from an EMBL/GenBank/DDBJ whole genome shotgun (WGS) entry which is preliminary data.</text>
</comment>
<accession>A0A833SQF4</accession>
<gene>
    <name evidence="1" type="ORF">GN244_ATG11380</name>
</gene>
<proteinExistence type="predicted"/>
<organism evidence="1 2">
    <name type="scientific">Phytophthora infestans</name>
    <name type="common">Potato late blight agent</name>
    <name type="synonym">Botrytis infestans</name>
    <dbReference type="NCBI Taxonomy" id="4787"/>
    <lineage>
        <taxon>Eukaryota</taxon>
        <taxon>Sar</taxon>
        <taxon>Stramenopiles</taxon>
        <taxon>Oomycota</taxon>
        <taxon>Peronosporomycetes</taxon>
        <taxon>Peronosporales</taxon>
        <taxon>Peronosporaceae</taxon>
        <taxon>Phytophthora</taxon>
    </lineage>
</organism>
<dbReference type="EMBL" id="WSZM01000264">
    <property type="protein sequence ID" value="KAF4036669.1"/>
    <property type="molecule type" value="Genomic_DNA"/>
</dbReference>
<evidence type="ECO:0000313" key="2">
    <source>
        <dbReference type="Proteomes" id="UP000602510"/>
    </source>
</evidence>
<keyword evidence="2" id="KW-1185">Reference proteome</keyword>
<name>A0A833SQF4_PHYIN</name>
<protein>
    <submittedName>
        <fullName evidence="1">Uncharacterized protein</fullName>
    </submittedName>
</protein>